<feature type="signal peptide" evidence="1">
    <location>
        <begin position="1"/>
        <end position="20"/>
    </location>
</feature>
<proteinExistence type="predicted"/>
<dbReference type="SUPFAM" id="SSF56925">
    <property type="entry name" value="OMPA-like"/>
    <property type="match status" value="1"/>
</dbReference>
<reference evidence="3 4" key="1">
    <citation type="submission" date="2015-11" db="EMBL/GenBank/DDBJ databases">
        <title>Sequence of Pedobacter ginsenosidimutans.</title>
        <authorList>
            <person name="Carson E."/>
            <person name="Keyser V."/>
            <person name="Newman J."/>
            <person name="Miller J."/>
        </authorList>
    </citation>
    <scope>NUCLEOTIDE SEQUENCE [LARGE SCALE GENOMIC DNA]</scope>
    <source>
        <strain evidence="3 4">KACC 14530</strain>
    </source>
</reference>
<protein>
    <recommendedName>
        <fullName evidence="2">Outer membrane protein beta-barrel domain-containing protein</fullName>
    </recommendedName>
</protein>
<dbReference type="OrthoDB" id="947434at2"/>
<evidence type="ECO:0000313" key="4">
    <source>
        <dbReference type="Proteomes" id="UP000051950"/>
    </source>
</evidence>
<feature type="domain" description="Outer membrane protein beta-barrel" evidence="2">
    <location>
        <begin position="20"/>
        <end position="171"/>
    </location>
</feature>
<dbReference type="Proteomes" id="UP000051950">
    <property type="component" value="Unassembled WGS sequence"/>
</dbReference>
<dbReference type="InterPro" id="IPR011250">
    <property type="entry name" value="OMP/PagP_B-barrel"/>
</dbReference>
<dbReference type="STRING" id="687842.ASU31_18735"/>
<gene>
    <name evidence="3" type="ORF">ASU31_18735</name>
</gene>
<sequence>MKKLILVCICFVLASTGAYSQSMMKNIVKRLSFGLKGGVNYSDFTDANFETEGLVGFHAGAIVNFRISDSFSVQEEFLFSTQGAKTTSSTFGGQDIKLYYASVPVLLKYKTKFGLYVEAGTQVGFRVKEDLQGLNGNDFSKKLDMGAVGGIGFQSKSGFGIGARYIAGLQKVGDFKLGNISPDLKNNVAQASLFYMF</sequence>
<keyword evidence="4" id="KW-1185">Reference proteome</keyword>
<comment type="caution">
    <text evidence="3">The sequence shown here is derived from an EMBL/GenBank/DDBJ whole genome shotgun (WGS) entry which is preliminary data.</text>
</comment>
<dbReference type="EMBL" id="LMZQ01000016">
    <property type="protein sequence ID" value="KRT14582.1"/>
    <property type="molecule type" value="Genomic_DNA"/>
</dbReference>
<evidence type="ECO:0000313" key="3">
    <source>
        <dbReference type="EMBL" id="KRT14582.1"/>
    </source>
</evidence>
<dbReference type="AlphaFoldDB" id="A0A0T5VL56"/>
<name>A0A0T5VL56_9SPHI</name>
<accession>A0A0T5VL56</accession>
<keyword evidence="1" id="KW-0732">Signal</keyword>
<dbReference type="Pfam" id="PF13568">
    <property type="entry name" value="OMP_b-brl_2"/>
    <property type="match status" value="1"/>
</dbReference>
<dbReference type="InterPro" id="IPR025665">
    <property type="entry name" value="Beta-barrel_OMP_2"/>
</dbReference>
<organism evidence="3 4">
    <name type="scientific">Pedobacter ginsenosidimutans</name>
    <dbReference type="NCBI Taxonomy" id="687842"/>
    <lineage>
        <taxon>Bacteria</taxon>
        <taxon>Pseudomonadati</taxon>
        <taxon>Bacteroidota</taxon>
        <taxon>Sphingobacteriia</taxon>
        <taxon>Sphingobacteriales</taxon>
        <taxon>Sphingobacteriaceae</taxon>
        <taxon>Pedobacter</taxon>
    </lineage>
</organism>
<evidence type="ECO:0000259" key="2">
    <source>
        <dbReference type="Pfam" id="PF13568"/>
    </source>
</evidence>
<dbReference type="RefSeq" id="WP_057933805.1">
    <property type="nucleotide sequence ID" value="NZ_LMZQ01000016.1"/>
</dbReference>
<evidence type="ECO:0000256" key="1">
    <source>
        <dbReference type="SAM" id="SignalP"/>
    </source>
</evidence>
<feature type="chain" id="PRO_5006665259" description="Outer membrane protein beta-barrel domain-containing protein" evidence="1">
    <location>
        <begin position="21"/>
        <end position="197"/>
    </location>
</feature>